<dbReference type="EMBL" id="MPDP01000009">
    <property type="protein sequence ID" value="KAK1497351.1"/>
    <property type="molecule type" value="Genomic_DNA"/>
</dbReference>
<proteinExistence type="predicted"/>
<dbReference type="AlphaFoldDB" id="A0AAI9YCG6"/>
<comment type="caution">
    <text evidence="3">The sequence shown here is derived from an EMBL/GenBank/DDBJ whole genome shotgun (WGS) entry which is preliminary data.</text>
</comment>
<keyword evidence="2" id="KW-1133">Transmembrane helix</keyword>
<feature type="transmembrane region" description="Helical" evidence="2">
    <location>
        <begin position="70"/>
        <end position="94"/>
    </location>
</feature>
<gene>
    <name evidence="3" type="ORF">CCUS01_13138</name>
</gene>
<accession>A0AAI9YCG6</accession>
<evidence type="ECO:0000313" key="3">
    <source>
        <dbReference type="EMBL" id="KAK1497351.1"/>
    </source>
</evidence>
<dbReference type="Proteomes" id="UP001239213">
    <property type="component" value="Unassembled WGS sequence"/>
</dbReference>
<feature type="compositionally biased region" description="Low complexity" evidence="1">
    <location>
        <begin position="1"/>
        <end position="16"/>
    </location>
</feature>
<keyword evidence="2" id="KW-0472">Membrane</keyword>
<name>A0AAI9YCG6_9PEZI</name>
<evidence type="ECO:0000256" key="2">
    <source>
        <dbReference type="SAM" id="Phobius"/>
    </source>
</evidence>
<evidence type="ECO:0000256" key="1">
    <source>
        <dbReference type="SAM" id="MobiDB-lite"/>
    </source>
</evidence>
<feature type="transmembrane region" description="Helical" evidence="2">
    <location>
        <begin position="106"/>
        <end position="133"/>
    </location>
</feature>
<evidence type="ECO:0000313" key="4">
    <source>
        <dbReference type="Proteomes" id="UP001239213"/>
    </source>
</evidence>
<reference evidence="3" key="1">
    <citation type="submission" date="2016-11" db="EMBL/GenBank/DDBJ databases">
        <title>The genome sequence of Colletotrichum cuscutae.</title>
        <authorList>
            <person name="Baroncelli R."/>
        </authorList>
    </citation>
    <scope>NUCLEOTIDE SEQUENCE</scope>
    <source>
        <strain evidence="3">IMI 304802</strain>
    </source>
</reference>
<organism evidence="3 4">
    <name type="scientific">Colletotrichum cuscutae</name>
    <dbReference type="NCBI Taxonomy" id="1209917"/>
    <lineage>
        <taxon>Eukaryota</taxon>
        <taxon>Fungi</taxon>
        <taxon>Dikarya</taxon>
        <taxon>Ascomycota</taxon>
        <taxon>Pezizomycotina</taxon>
        <taxon>Sordariomycetes</taxon>
        <taxon>Hypocreomycetidae</taxon>
        <taxon>Glomerellales</taxon>
        <taxon>Glomerellaceae</taxon>
        <taxon>Colletotrichum</taxon>
        <taxon>Colletotrichum acutatum species complex</taxon>
    </lineage>
</organism>
<keyword evidence="4" id="KW-1185">Reference proteome</keyword>
<protein>
    <submittedName>
        <fullName evidence="3">Uncharacterized protein</fullName>
    </submittedName>
</protein>
<sequence length="164" mass="18034">MSMTSLSIPSQLSQLPNHREREDKVNVQTPGPVAGFSVAASFKLEAELTPPSPPLHTTHYALHFLTTSPITLYVVLSLPSPISSGVIHSLFCFCHPVKLHSYPTNSWTLLSSFFFLLTKVLLILQAYAAVLVAESSSTYYVLLPTPQFSRPLMLVSPSIATLRH</sequence>
<feature type="region of interest" description="Disordered" evidence="1">
    <location>
        <begin position="1"/>
        <end position="30"/>
    </location>
</feature>
<keyword evidence="2" id="KW-0812">Transmembrane</keyword>